<gene>
    <name evidence="3" type="ORF">METZ01_LOCUS57101</name>
</gene>
<dbReference type="Gene3D" id="3.40.50.720">
    <property type="entry name" value="NAD(P)-binding Rossmann-like Domain"/>
    <property type="match status" value="1"/>
</dbReference>
<dbReference type="PANTHER" id="PTHR42760">
    <property type="entry name" value="SHORT-CHAIN DEHYDROGENASES/REDUCTASES FAMILY MEMBER"/>
    <property type="match status" value="1"/>
</dbReference>
<evidence type="ECO:0000256" key="2">
    <source>
        <dbReference type="ARBA" id="ARBA00023002"/>
    </source>
</evidence>
<evidence type="ECO:0000256" key="1">
    <source>
        <dbReference type="ARBA" id="ARBA00006484"/>
    </source>
</evidence>
<accession>A0A381SPE3</accession>
<reference evidence="3" key="1">
    <citation type="submission" date="2018-05" db="EMBL/GenBank/DDBJ databases">
        <authorList>
            <person name="Lanie J.A."/>
            <person name="Ng W.-L."/>
            <person name="Kazmierczak K.M."/>
            <person name="Andrzejewski T.M."/>
            <person name="Davidsen T.M."/>
            <person name="Wayne K.J."/>
            <person name="Tettelin H."/>
            <person name="Glass J.I."/>
            <person name="Rusch D."/>
            <person name="Podicherti R."/>
            <person name="Tsui H.-C.T."/>
            <person name="Winkler M.E."/>
        </authorList>
    </citation>
    <scope>NUCLEOTIDE SEQUENCE</scope>
</reference>
<dbReference type="InterPro" id="IPR036291">
    <property type="entry name" value="NAD(P)-bd_dom_sf"/>
</dbReference>
<name>A0A381SPE3_9ZZZZ</name>
<dbReference type="EMBL" id="UINC01003205">
    <property type="protein sequence ID" value="SVA04247.1"/>
    <property type="molecule type" value="Genomic_DNA"/>
</dbReference>
<dbReference type="Pfam" id="PF00106">
    <property type="entry name" value="adh_short"/>
    <property type="match status" value="1"/>
</dbReference>
<evidence type="ECO:0000313" key="3">
    <source>
        <dbReference type="EMBL" id="SVA04247.1"/>
    </source>
</evidence>
<dbReference type="CDD" id="cd05233">
    <property type="entry name" value="SDR_c"/>
    <property type="match status" value="1"/>
</dbReference>
<dbReference type="SUPFAM" id="SSF51735">
    <property type="entry name" value="NAD(P)-binding Rossmann-fold domains"/>
    <property type="match status" value="1"/>
</dbReference>
<comment type="similarity">
    <text evidence="1">Belongs to the short-chain dehydrogenases/reductases (SDR) family.</text>
</comment>
<protein>
    <recommendedName>
        <fullName evidence="4">Short-chain dehydrogenase</fullName>
    </recommendedName>
</protein>
<dbReference type="AlphaFoldDB" id="A0A381SPE3"/>
<dbReference type="PANTHER" id="PTHR42760:SF133">
    <property type="entry name" value="3-OXOACYL-[ACYL-CARRIER-PROTEIN] REDUCTASE"/>
    <property type="match status" value="1"/>
</dbReference>
<dbReference type="GO" id="GO:0016616">
    <property type="term" value="F:oxidoreductase activity, acting on the CH-OH group of donors, NAD or NADP as acceptor"/>
    <property type="evidence" value="ECO:0007669"/>
    <property type="project" value="TreeGrafter"/>
</dbReference>
<evidence type="ECO:0008006" key="4">
    <source>
        <dbReference type="Google" id="ProtNLM"/>
    </source>
</evidence>
<dbReference type="InterPro" id="IPR002347">
    <property type="entry name" value="SDR_fam"/>
</dbReference>
<keyword evidence="2" id="KW-0560">Oxidoreductase</keyword>
<proteinExistence type="inferred from homology"/>
<dbReference type="PRINTS" id="PR00081">
    <property type="entry name" value="GDHRDH"/>
</dbReference>
<sequence length="272" mass="29104">MQIKDRVAVVTGAASGIGKATATDLVARGIHAAAIVDINSDINDVASEINNGAEREIVIPFIGDVTDDSFRKKVFDHMCECYGSVHILVPAAGILRDRLAVQLDKNSGSSDIYPIETFREVLEVNLIHPVYWAIELISRIAEKRRVNGLGKWSAAESVQGTVIFTGSVSSLGNKGQVSYATTKAGLEGAASTLMKEAIFHGVRTGVIHPGFVDTPLLKAMPEGFVEKHILPGTQLGRLIQPEEIADAICFMISNCVVSGELWADAGWHPTAA</sequence>
<organism evidence="3">
    <name type="scientific">marine metagenome</name>
    <dbReference type="NCBI Taxonomy" id="408172"/>
    <lineage>
        <taxon>unclassified sequences</taxon>
        <taxon>metagenomes</taxon>
        <taxon>ecological metagenomes</taxon>
    </lineage>
</organism>